<proteinExistence type="predicted"/>
<dbReference type="InterPro" id="IPR039564">
    <property type="entry name" value="Peptidase_C39-like"/>
</dbReference>
<accession>A0ABN9VIM1</accession>
<dbReference type="Proteomes" id="UP001189429">
    <property type="component" value="Unassembled WGS sequence"/>
</dbReference>
<feature type="domain" description="Peptidase C39-like" evidence="1">
    <location>
        <begin position="28"/>
        <end position="155"/>
    </location>
</feature>
<name>A0ABN9VIM1_9DINO</name>
<dbReference type="EMBL" id="CAUYUJ010017234">
    <property type="protein sequence ID" value="CAK0873055.1"/>
    <property type="molecule type" value="Genomic_DNA"/>
</dbReference>
<evidence type="ECO:0000259" key="1">
    <source>
        <dbReference type="Pfam" id="PF13529"/>
    </source>
</evidence>
<dbReference type="Pfam" id="PF13529">
    <property type="entry name" value="Peptidase_C39_2"/>
    <property type="match status" value="1"/>
</dbReference>
<organism evidence="2 3">
    <name type="scientific">Prorocentrum cordatum</name>
    <dbReference type="NCBI Taxonomy" id="2364126"/>
    <lineage>
        <taxon>Eukaryota</taxon>
        <taxon>Sar</taxon>
        <taxon>Alveolata</taxon>
        <taxon>Dinophyceae</taxon>
        <taxon>Prorocentrales</taxon>
        <taxon>Prorocentraceae</taxon>
        <taxon>Prorocentrum</taxon>
    </lineage>
</organism>
<protein>
    <recommendedName>
        <fullName evidence="1">Peptidase C39-like domain-containing protein</fullName>
    </recommendedName>
</protein>
<evidence type="ECO:0000313" key="3">
    <source>
        <dbReference type="Proteomes" id="UP001189429"/>
    </source>
</evidence>
<reference evidence="2" key="1">
    <citation type="submission" date="2023-10" db="EMBL/GenBank/DDBJ databases">
        <authorList>
            <person name="Chen Y."/>
            <person name="Shah S."/>
            <person name="Dougan E. K."/>
            <person name="Thang M."/>
            <person name="Chan C."/>
        </authorList>
    </citation>
    <scope>NUCLEOTIDE SEQUENCE [LARGE SCALE GENOMIC DNA]</scope>
</reference>
<sequence>MLLDHNGANCPARGIGDLRDKLHACLQYRREWCWATSVALVANYYKPDLIKIVDDNCRGLECEIVGSLNHRDCCSNKDACADINGTAGDITIALHRFSDQRFRVWWSSLSQERLQQILIDGNPVVIAIDWNTGGGHVMLIGGTNGQGVFYLHDPMNIEGEGSFQSLAYADIIAYRPPYNKQQTGTWHETYALAEYGSCTMPQSDEEWQRYCEAANPKAWAFRDDCAIYYFWWGSSRPAEDALNGCGSNCHLYDLNGKQC</sequence>
<comment type="caution">
    <text evidence="2">The sequence shown here is derived from an EMBL/GenBank/DDBJ whole genome shotgun (WGS) entry which is preliminary data.</text>
</comment>
<keyword evidence="3" id="KW-1185">Reference proteome</keyword>
<evidence type="ECO:0000313" key="2">
    <source>
        <dbReference type="EMBL" id="CAK0873055.1"/>
    </source>
</evidence>
<gene>
    <name evidence="2" type="ORF">PCOR1329_LOCUS58357</name>
</gene>